<proteinExistence type="predicted"/>
<evidence type="ECO:0008006" key="3">
    <source>
        <dbReference type="Google" id="ProtNLM"/>
    </source>
</evidence>
<comment type="caution">
    <text evidence="1">The sequence shown here is derived from an EMBL/GenBank/DDBJ whole genome shotgun (WGS) entry which is preliminary data.</text>
</comment>
<dbReference type="PROSITE" id="PS51257">
    <property type="entry name" value="PROKAR_LIPOPROTEIN"/>
    <property type="match status" value="1"/>
</dbReference>
<dbReference type="Proteomes" id="UP000576082">
    <property type="component" value="Unassembled WGS sequence"/>
</dbReference>
<dbReference type="RefSeq" id="WP_169657154.1">
    <property type="nucleotide sequence ID" value="NZ_JABANE010000031.1"/>
</dbReference>
<dbReference type="AlphaFoldDB" id="A0A7X9X9J2"/>
<organism evidence="1 2">
    <name type="scientific">Flammeovirga aprica JL-4</name>
    <dbReference type="NCBI Taxonomy" id="694437"/>
    <lineage>
        <taxon>Bacteria</taxon>
        <taxon>Pseudomonadati</taxon>
        <taxon>Bacteroidota</taxon>
        <taxon>Cytophagia</taxon>
        <taxon>Cytophagales</taxon>
        <taxon>Flammeovirgaceae</taxon>
        <taxon>Flammeovirga</taxon>
    </lineage>
</organism>
<keyword evidence="2" id="KW-1185">Reference proteome</keyword>
<evidence type="ECO:0000313" key="1">
    <source>
        <dbReference type="EMBL" id="NME68861.1"/>
    </source>
</evidence>
<sequence>MKKFLLLLATVSVLFSCGNEKKRRGIDFAKLKAELNLTADQVEKYDAIVTSFDEDRQKQVVELKASGKMSRKGYMKIMKTSYTKQEVELKAFMNDEQKEATHEYIKRYMPGQSDYSDELKAEIIQTLALDSAQTIKYQAVNQAFTKAFRDAHDHYHGNGEAATMYWNQFNEDRKTALQQIFSEEQFAQYLELIKKESYRGQNEKG</sequence>
<reference evidence="1 2" key="1">
    <citation type="submission" date="2020-04" db="EMBL/GenBank/DDBJ databases">
        <title>Flammeovirga sp. SR4, a novel species isolated from seawater.</title>
        <authorList>
            <person name="Wang X."/>
        </authorList>
    </citation>
    <scope>NUCLEOTIDE SEQUENCE [LARGE SCALE GENOMIC DNA]</scope>
    <source>
        <strain evidence="1 2">ATCC 23126</strain>
    </source>
</reference>
<protein>
    <recommendedName>
        <fullName evidence="3">Lipoprotein</fullName>
    </recommendedName>
</protein>
<evidence type="ECO:0000313" key="2">
    <source>
        <dbReference type="Proteomes" id="UP000576082"/>
    </source>
</evidence>
<gene>
    <name evidence="1" type="ORF">HHU12_12885</name>
</gene>
<accession>A0A7X9X9J2</accession>
<name>A0A7X9X9J2_9BACT</name>
<dbReference type="EMBL" id="JABANE010000031">
    <property type="protein sequence ID" value="NME68861.1"/>
    <property type="molecule type" value="Genomic_DNA"/>
</dbReference>